<proteinExistence type="inferred from homology"/>
<dbReference type="GO" id="GO:0012505">
    <property type="term" value="C:endomembrane system"/>
    <property type="evidence" value="ECO:0007669"/>
    <property type="project" value="UniProtKB-SubCell"/>
</dbReference>
<evidence type="ECO:0000256" key="9">
    <source>
        <dbReference type="ARBA" id="ARBA00023310"/>
    </source>
</evidence>
<dbReference type="RefSeq" id="WP_115937304.1">
    <property type="nucleotide sequence ID" value="NZ_QRDW01000006.1"/>
</dbReference>
<dbReference type="PANTHER" id="PTHR13822:SF10">
    <property type="entry name" value="ATP SYNTHASE EPSILON CHAIN, CHLOROPLASTIC"/>
    <property type="match status" value="1"/>
</dbReference>
<keyword evidence="15" id="KW-1185">Reference proteome</keyword>
<dbReference type="GO" id="GO:0046933">
    <property type="term" value="F:proton-transporting ATP synthase activity, rotational mechanism"/>
    <property type="evidence" value="ECO:0007669"/>
    <property type="project" value="UniProtKB-UniRule"/>
</dbReference>
<feature type="domain" description="ATP synthase F1 complex delta/epsilon subunit N-terminal" evidence="13">
    <location>
        <begin position="6"/>
        <end position="84"/>
    </location>
</feature>
<keyword evidence="5 10" id="KW-0375">Hydrogen ion transport</keyword>
<evidence type="ECO:0000256" key="3">
    <source>
        <dbReference type="ARBA" id="ARBA00005712"/>
    </source>
</evidence>
<evidence type="ECO:0000256" key="12">
    <source>
        <dbReference type="SAM" id="Coils"/>
    </source>
</evidence>
<dbReference type="PANTHER" id="PTHR13822">
    <property type="entry name" value="ATP SYNTHASE DELTA/EPSILON CHAIN"/>
    <property type="match status" value="1"/>
</dbReference>
<keyword evidence="10" id="KW-1003">Cell membrane</keyword>
<dbReference type="EMBL" id="QRDW01000006">
    <property type="protein sequence ID" value="RED49097.1"/>
    <property type="molecule type" value="Genomic_DNA"/>
</dbReference>
<feature type="coiled-coil region" evidence="12">
    <location>
        <begin position="92"/>
        <end position="119"/>
    </location>
</feature>
<dbReference type="Gene3D" id="2.60.15.10">
    <property type="entry name" value="F0F1 ATP synthase delta/epsilon subunit, N-terminal"/>
    <property type="match status" value="1"/>
</dbReference>
<reference evidence="14 15" key="1">
    <citation type="submission" date="2018-07" db="EMBL/GenBank/DDBJ databases">
        <title>Genomic Encyclopedia of Type Strains, Phase III (KMG-III): the genomes of soil and plant-associated and newly described type strains.</title>
        <authorList>
            <person name="Whitman W."/>
        </authorList>
    </citation>
    <scope>NUCLEOTIDE SEQUENCE [LARGE SCALE GENOMIC DNA]</scope>
    <source>
        <strain evidence="14 15">CECT 8488</strain>
    </source>
</reference>
<keyword evidence="8 10" id="KW-0139">CF(1)</keyword>
<name>A0A3D9HHX4_9PROT</name>
<organism evidence="14 15">
    <name type="scientific">Aestuariispira insulae</name>
    <dbReference type="NCBI Taxonomy" id="1461337"/>
    <lineage>
        <taxon>Bacteria</taxon>
        <taxon>Pseudomonadati</taxon>
        <taxon>Pseudomonadota</taxon>
        <taxon>Alphaproteobacteria</taxon>
        <taxon>Rhodospirillales</taxon>
        <taxon>Kiloniellaceae</taxon>
        <taxon>Aestuariispira</taxon>
    </lineage>
</organism>
<keyword evidence="7 10" id="KW-0472">Membrane</keyword>
<evidence type="ECO:0000256" key="2">
    <source>
        <dbReference type="ARBA" id="ARBA00004184"/>
    </source>
</evidence>
<dbReference type="CDD" id="cd12152">
    <property type="entry name" value="F1-ATPase_delta"/>
    <property type="match status" value="1"/>
</dbReference>
<evidence type="ECO:0000256" key="8">
    <source>
        <dbReference type="ARBA" id="ARBA00023196"/>
    </source>
</evidence>
<dbReference type="GO" id="GO:0005886">
    <property type="term" value="C:plasma membrane"/>
    <property type="evidence" value="ECO:0007669"/>
    <property type="project" value="UniProtKB-SubCell"/>
</dbReference>
<comment type="similarity">
    <text evidence="3 10 11">Belongs to the ATPase epsilon chain family.</text>
</comment>
<comment type="caution">
    <text evidence="14">The sequence shown here is derived from an EMBL/GenBank/DDBJ whole genome shotgun (WGS) entry which is preliminary data.</text>
</comment>
<dbReference type="GO" id="GO:0045259">
    <property type="term" value="C:proton-transporting ATP synthase complex"/>
    <property type="evidence" value="ECO:0007669"/>
    <property type="project" value="UniProtKB-KW"/>
</dbReference>
<keyword evidence="12" id="KW-0175">Coiled coil</keyword>
<evidence type="ECO:0000256" key="1">
    <source>
        <dbReference type="ARBA" id="ARBA00003543"/>
    </source>
</evidence>
<evidence type="ECO:0000313" key="14">
    <source>
        <dbReference type="EMBL" id="RED49097.1"/>
    </source>
</evidence>
<evidence type="ECO:0000256" key="6">
    <source>
        <dbReference type="ARBA" id="ARBA00023065"/>
    </source>
</evidence>
<dbReference type="AlphaFoldDB" id="A0A3D9HHX4"/>
<dbReference type="GO" id="GO:0005524">
    <property type="term" value="F:ATP binding"/>
    <property type="evidence" value="ECO:0007669"/>
    <property type="project" value="UniProtKB-UniRule"/>
</dbReference>
<comment type="subcellular location">
    <subcellularLocation>
        <location evidence="10">Cell membrane</location>
        <topology evidence="10">Peripheral membrane protein</topology>
    </subcellularLocation>
    <subcellularLocation>
        <location evidence="2">Endomembrane system</location>
        <topology evidence="2">Peripheral membrane protein</topology>
    </subcellularLocation>
</comment>
<evidence type="ECO:0000259" key="13">
    <source>
        <dbReference type="Pfam" id="PF02823"/>
    </source>
</evidence>
<evidence type="ECO:0000256" key="10">
    <source>
        <dbReference type="HAMAP-Rule" id="MF_00530"/>
    </source>
</evidence>
<evidence type="ECO:0000256" key="4">
    <source>
        <dbReference type="ARBA" id="ARBA00022448"/>
    </source>
</evidence>
<sequence>MADTVALELVSPEKLLMSEEVELAILPGSEGDLGVQPGHSPVIATVRPGTIAVFKGNTVEKRIFVAGGFLEITPERCTVLAETAIAVEDIDQTAAKQEIADLQDDVKVAKDDAARAKAEAALAVAEAKLEAAVSPAYA</sequence>
<protein>
    <recommendedName>
        <fullName evidence="10">ATP synthase epsilon chain</fullName>
    </recommendedName>
    <alternativeName>
        <fullName evidence="10">ATP synthase F1 sector epsilon subunit</fullName>
    </alternativeName>
    <alternativeName>
        <fullName evidence="10">F-ATPase epsilon subunit</fullName>
    </alternativeName>
</protein>
<dbReference type="Proteomes" id="UP000256845">
    <property type="component" value="Unassembled WGS sequence"/>
</dbReference>
<evidence type="ECO:0000256" key="11">
    <source>
        <dbReference type="RuleBase" id="RU003656"/>
    </source>
</evidence>
<keyword evidence="6 10" id="KW-0406">Ion transport</keyword>
<dbReference type="SUPFAM" id="SSF51344">
    <property type="entry name" value="Epsilon subunit of F1F0-ATP synthase N-terminal domain"/>
    <property type="match status" value="1"/>
</dbReference>
<evidence type="ECO:0000256" key="5">
    <source>
        <dbReference type="ARBA" id="ARBA00022781"/>
    </source>
</evidence>
<dbReference type="InterPro" id="IPR020546">
    <property type="entry name" value="ATP_synth_F1_dsu/esu_N"/>
</dbReference>
<comment type="subunit">
    <text evidence="10 11">F-type ATPases have 2 components, CF(1) - the catalytic core - and CF(0) - the membrane proton channel. CF(1) has five subunits: alpha(3), beta(3), gamma(1), delta(1), epsilon(1). CF(0) has three main subunits: a, b and c.</text>
</comment>
<dbReference type="InterPro" id="IPR001469">
    <property type="entry name" value="ATP_synth_F1_dsu/esu"/>
</dbReference>
<gene>
    <name evidence="10" type="primary">atpC</name>
    <name evidence="14" type="ORF">DFP90_10674</name>
</gene>
<keyword evidence="4 10" id="KW-0813">Transport</keyword>
<keyword evidence="9 10" id="KW-0066">ATP synthesis</keyword>
<evidence type="ECO:0000256" key="7">
    <source>
        <dbReference type="ARBA" id="ARBA00023136"/>
    </source>
</evidence>
<dbReference type="HAMAP" id="MF_00530">
    <property type="entry name" value="ATP_synth_epsil_bac"/>
    <property type="match status" value="1"/>
</dbReference>
<dbReference type="OrthoDB" id="9799969at2"/>
<dbReference type="NCBIfam" id="TIGR01216">
    <property type="entry name" value="ATP_synt_epsi"/>
    <property type="match status" value="1"/>
</dbReference>
<comment type="function">
    <text evidence="1 10">Produces ATP from ADP in the presence of a proton gradient across the membrane.</text>
</comment>
<dbReference type="InterPro" id="IPR036771">
    <property type="entry name" value="ATPsynth_dsu/esu_N"/>
</dbReference>
<dbReference type="Pfam" id="PF02823">
    <property type="entry name" value="ATP-synt_DE_N"/>
    <property type="match status" value="1"/>
</dbReference>
<evidence type="ECO:0000313" key="15">
    <source>
        <dbReference type="Proteomes" id="UP000256845"/>
    </source>
</evidence>
<accession>A0A3D9HHX4</accession>